<name>A0A151ID91_9HYME</name>
<evidence type="ECO:0000313" key="3">
    <source>
        <dbReference type="Proteomes" id="UP000078542"/>
    </source>
</evidence>
<gene>
    <name evidence="2" type="ORF">ALC62_10932</name>
</gene>
<feature type="non-terminal residue" evidence="2">
    <location>
        <position position="1"/>
    </location>
</feature>
<proteinExistence type="predicted"/>
<feature type="domain" description="HAT C-terminal dimerisation" evidence="1">
    <location>
        <begin position="2"/>
        <end position="63"/>
    </location>
</feature>
<dbReference type="Proteomes" id="UP000078542">
    <property type="component" value="Unassembled WGS sequence"/>
</dbReference>
<dbReference type="Pfam" id="PF05699">
    <property type="entry name" value="Dimer_Tnp_hAT"/>
    <property type="match status" value="1"/>
</dbReference>
<dbReference type="SUPFAM" id="SSF53098">
    <property type="entry name" value="Ribonuclease H-like"/>
    <property type="match status" value="1"/>
</dbReference>
<accession>A0A151ID91</accession>
<evidence type="ECO:0000259" key="1">
    <source>
        <dbReference type="Pfam" id="PF05699"/>
    </source>
</evidence>
<keyword evidence="3" id="KW-1185">Reference proteome</keyword>
<dbReference type="GO" id="GO:0046983">
    <property type="term" value="F:protein dimerization activity"/>
    <property type="evidence" value="ECO:0007669"/>
    <property type="project" value="InterPro"/>
</dbReference>
<dbReference type="AlphaFoldDB" id="A0A151ID91"/>
<dbReference type="InterPro" id="IPR012337">
    <property type="entry name" value="RNaseH-like_sf"/>
</dbReference>
<organism evidence="2 3">
    <name type="scientific">Cyphomyrmex costatus</name>
    <dbReference type="NCBI Taxonomy" id="456900"/>
    <lineage>
        <taxon>Eukaryota</taxon>
        <taxon>Metazoa</taxon>
        <taxon>Ecdysozoa</taxon>
        <taxon>Arthropoda</taxon>
        <taxon>Hexapoda</taxon>
        <taxon>Insecta</taxon>
        <taxon>Pterygota</taxon>
        <taxon>Neoptera</taxon>
        <taxon>Endopterygota</taxon>
        <taxon>Hymenoptera</taxon>
        <taxon>Apocrita</taxon>
        <taxon>Aculeata</taxon>
        <taxon>Formicoidea</taxon>
        <taxon>Formicidae</taxon>
        <taxon>Myrmicinae</taxon>
        <taxon>Cyphomyrmex</taxon>
    </lineage>
</organism>
<dbReference type="EMBL" id="KQ977979">
    <property type="protein sequence ID" value="KYM98362.1"/>
    <property type="molecule type" value="Genomic_DNA"/>
</dbReference>
<reference evidence="2 3" key="1">
    <citation type="submission" date="2016-03" db="EMBL/GenBank/DDBJ databases">
        <title>Cyphomyrmex costatus WGS genome.</title>
        <authorList>
            <person name="Nygaard S."/>
            <person name="Hu H."/>
            <person name="Boomsma J."/>
            <person name="Zhang G."/>
        </authorList>
    </citation>
    <scope>NUCLEOTIDE SEQUENCE [LARGE SCALE GENOMIC DNA]</scope>
    <source>
        <strain evidence="2">MS0001</strain>
        <tissue evidence="2">Whole body</tissue>
    </source>
</reference>
<evidence type="ECO:0000313" key="2">
    <source>
        <dbReference type="EMBL" id="KYM98362.1"/>
    </source>
</evidence>
<protein>
    <recommendedName>
        <fullName evidence="1">HAT C-terminal dimerisation domain-containing protein</fullName>
    </recommendedName>
</protein>
<dbReference type="InterPro" id="IPR008906">
    <property type="entry name" value="HATC_C_dom"/>
</dbReference>
<sequence length="87" mass="10047">ILKFWREVGNLKKGDNTSAFPVITQFVFDILCLPHSSACVERIFSIINLNKTKVRNRLSTESLIGILHTKRYIHENGRNCYILSLQI</sequence>